<keyword evidence="4" id="KW-0862">Zinc</keyword>
<comment type="caution">
    <text evidence="7">The sequence shown here is derived from an EMBL/GenBank/DDBJ whole genome shotgun (WGS) entry which is preliminary data.</text>
</comment>
<feature type="domain" description="C2H2-type" evidence="6">
    <location>
        <begin position="72"/>
        <end position="96"/>
    </location>
</feature>
<keyword evidence="8" id="KW-1185">Reference proteome</keyword>
<evidence type="ECO:0000256" key="5">
    <source>
        <dbReference type="PROSITE-ProRule" id="PRU00042"/>
    </source>
</evidence>
<keyword evidence="2" id="KW-0677">Repeat</keyword>
<dbReference type="InterPro" id="IPR013087">
    <property type="entry name" value="Znf_C2H2_type"/>
</dbReference>
<dbReference type="SUPFAM" id="SSF57667">
    <property type="entry name" value="beta-beta-alpha zinc fingers"/>
    <property type="match status" value="2"/>
</dbReference>
<evidence type="ECO:0000256" key="2">
    <source>
        <dbReference type="ARBA" id="ARBA00022737"/>
    </source>
</evidence>
<dbReference type="PROSITE" id="PS50157">
    <property type="entry name" value="ZINC_FINGER_C2H2_2"/>
    <property type="match status" value="3"/>
</dbReference>
<dbReference type="SMART" id="SM00355">
    <property type="entry name" value="ZnF_C2H2"/>
    <property type="match status" value="4"/>
</dbReference>
<evidence type="ECO:0000256" key="1">
    <source>
        <dbReference type="ARBA" id="ARBA00022723"/>
    </source>
</evidence>
<keyword evidence="1" id="KW-0479">Metal-binding</keyword>
<dbReference type="PROSITE" id="PS00028">
    <property type="entry name" value="ZINC_FINGER_C2H2_1"/>
    <property type="match status" value="3"/>
</dbReference>
<name>A0ABD0YWU0_9HEMI</name>
<accession>A0ABD0YWU0</accession>
<feature type="domain" description="C2H2-type" evidence="6">
    <location>
        <begin position="9"/>
        <end position="36"/>
    </location>
</feature>
<evidence type="ECO:0000313" key="8">
    <source>
        <dbReference type="Proteomes" id="UP001558652"/>
    </source>
</evidence>
<dbReference type="PANTHER" id="PTHR24379:SF121">
    <property type="entry name" value="C2H2-TYPE DOMAIN-CONTAINING PROTEIN"/>
    <property type="match status" value="1"/>
</dbReference>
<reference evidence="7 8" key="1">
    <citation type="submission" date="2024-07" db="EMBL/GenBank/DDBJ databases">
        <title>Chromosome-level genome assembly of the water stick insect Ranatra chinensis (Heteroptera: Nepidae).</title>
        <authorList>
            <person name="Liu X."/>
        </authorList>
    </citation>
    <scope>NUCLEOTIDE SEQUENCE [LARGE SCALE GENOMIC DNA]</scope>
    <source>
        <strain evidence="7">Cailab_2021Rc</strain>
        <tissue evidence="7">Muscle</tissue>
    </source>
</reference>
<dbReference type="EMBL" id="JBFDAA010000002">
    <property type="protein sequence ID" value="KAL1139699.1"/>
    <property type="molecule type" value="Genomic_DNA"/>
</dbReference>
<organism evidence="7 8">
    <name type="scientific">Ranatra chinensis</name>
    <dbReference type="NCBI Taxonomy" id="642074"/>
    <lineage>
        <taxon>Eukaryota</taxon>
        <taxon>Metazoa</taxon>
        <taxon>Ecdysozoa</taxon>
        <taxon>Arthropoda</taxon>
        <taxon>Hexapoda</taxon>
        <taxon>Insecta</taxon>
        <taxon>Pterygota</taxon>
        <taxon>Neoptera</taxon>
        <taxon>Paraneoptera</taxon>
        <taxon>Hemiptera</taxon>
        <taxon>Heteroptera</taxon>
        <taxon>Panheteroptera</taxon>
        <taxon>Nepomorpha</taxon>
        <taxon>Nepidae</taxon>
        <taxon>Ranatrinae</taxon>
        <taxon>Ranatra</taxon>
    </lineage>
</organism>
<dbReference type="Proteomes" id="UP001558652">
    <property type="component" value="Unassembled WGS sequence"/>
</dbReference>
<protein>
    <recommendedName>
        <fullName evidence="6">C2H2-type domain-containing protein</fullName>
    </recommendedName>
</protein>
<evidence type="ECO:0000259" key="6">
    <source>
        <dbReference type="PROSITE" id="PS50157"/>
    </source>
</evidence>
<dbReference type="FunFam" id="3.30.160.60:FF:000706">
    <property type="entry name" value="Zinc finger protein"/>
    <property type="match status" value="1"/>
</dbReference>
<keyword evidence="3 5" id="KW-0863">Zinc-finger</keyword>
<evidence type="ECO:0000256" key="3">
    <source>
        <dbReference type="ARBA" id="ARBA00022771"/>
    </source>
</evidence>
<evidence type="ECO:0000256" key="4">
    <source>
        <dbReference type="ARBA" id="ARBA00022833"/>
    </source>
</evidence>
<evidence type="ECO:0000313" key="7">
    <source>
        <dbReference type="EMBL" id="KAL1139699.1"/>
    </source>
</evidence>
<dbReference type="AlphaFoldDB" id="A0ABD0YWU0"/>
<gene>
    <name evidence="7" type="ORF">AAG570_006677</name>
</gene>
<sequence>MRLHIEKRFHCTDCGKKFLQKDTLLRHARKHTADGDRFHLCRLCSRVLLTPEGLRCHMTTHHTPRSLQLHRYKCKHCNKAFCHSSGLSRHLLLHSGVSYTCQICRKSFSDGSSFKRHRMKMHAKFPKTTNNEEPITS</sequence>
<dbReference type="InterPro" id="IPR036236">
    <property type="entry name" value="Znf_C2H2_sf"/>
</dbReference>
<dbReference type="Pfam" id="PF00096">
    <property type="entry name" value="zf-C2H2"/>
    <property type="match status" value="3"/>
</dbReference>
<proteinExistence type="predicted"/>
<dbReference type="Gene3D" id="3.30.160.60">
    <property type="entry name" value="Classic Zinc Finger"/>
    <property type="match status" value="3"/>
</dbReference>
<dbReference type="GO" id="GO:0008270">
    <property type="term" value="F:zinc ion binding"/>
    <property type="evidence" value="ECO:0007669"/>
    <property type="project" value="UniProtKB-KW"/>
</dbReference>
<dbReference type="PANTHER" id="PTHR24379">
    <property type="entry name" value="KRAB AND ZINC FINGER DOMAIN-CONTAINING"/>
    <property type="match status" value="1"/>
</dbReference>
<feature type="domain" description="C2H2-type" evidence="6">
    <location>
        <begin position="99"/>
        <end position="123"/>
    </location>
</feature>